<dbReference type="Proteomes" id="UP000319411">
    <property type="component" value="Plasmid unnamed3"/>
</dbReference>
<accession>A0A518XJX1</accession>
<dbReference type="EMBL" id="CP032705">
    <property type="protein sequence ID" value="QDY44489.1"/>
    <property type="molecule type" value="Genomic_DNA"/>
</dbReference>
<organism evidence="1 2">
    <name type="scientific">Candidatus Pantoea soli</name>
    <dbReference type="NCBI Taxonomy" id="3098669"/>
    <lineage>
        <taxon>Bacteria</taxon>
        <taxon>Pseudomonadati</taxon>
        <taxon>Pseudomonadota</taxon>
        <taxon>Gammaproteobacteria</taxon>
        <taxon>Enterobacterales</taxon>
        <taxon>Erwiniaceae</taxon>
        <taxon>Pantoea</taxon>
    </lineage>
</organism>
<protein>
    <submittedName>
        <fullName evidence="1">Uncharacterized protein</fullName>
    </submittedName>
</protein>
<dbReference type="KEGG" id="pdis:D8B20_21420"/>
<sequence>MATEDEVLKKLRERDAFAENDKADGIAQRGIDKGYATLSPAQQHVLEPYMSLPCDGVEDPGGHPNDCSKQLQGAELLQALDDEGYYDALLCEDCRSDYYDWYE</sequence>
<dbReference type="RefSeq" id="WP_145892115.1">
    <property type="nucleotide sequence ID" value="NZ_CP032705.1"/>
</dbReference>
<evidence type="ECO:0000313" key="1">
    <source>
        <dbReference type="EMBL" id="QDY44489.1"/>
    </source>
</evidence>
<name>A0A518XJX1_9GAMM</name>
<dbReference type="AlphaFoldDB" id="A0A518XJX1"/>
<proteinExistence type="predicted"/>
<keyword evidence="1" id="KW-0614">Plasmid</keyword>
<gene>
    <name evidence="1" type="ORF">D8B20_21420</name>
</gene>
<keyword evidence="2" id="KW-1185">Reference proteome</keyword>
<dbReference type="OrthoDB" id="7061481at2"/>
<evidence type="ECO:0000313" key="2">
    <source>
        <dbReference type="Proteomes" id="UP000319411"/>
    </source>
</evidence>
<geneLocation type="plasmid" evidence="1 2">
    <name>unnamed3</name>
</geneLocation>
<reference evidence="1 2" key="1">
    <citation type="submission" date="2018-10" db="EMBL/GenBank/DDBJ databases">
        <title>Genome Sequencing of Pantoea dispersa DSM 32899.</title>
        <authorList>
            <person name="Nawrath M."/>
            <person name="Ottenheim C."/>
            <person name="Wilm A."/>
            <person name="Zimmermann W."/>
            <person name="Wu J.C."/>
        </authorList>
    </citation>
    <scope>NUCLEOTIDE SEQUENCE [LARGE SCALE GENOMIC DNA]</scope>
    <source>
        <strain evidence="1 2">DSM 32899</strain>
        <plasmid evidence="1 2">unnamed3</plasmid>
    </source>
</reference>